<comment type="function">
    <text evidence="8">Presumably involved in the processing and regular turnover of intracellular proteins. Catalyzes the removal of unsubstituted N-terminal amino acids from various peptides.</text>
</comment>
<sequence>MIKIIFQKSKEVKNYIIPLIKEGYSQNINGKLNKAILNILQSEQFEGGEVKKYSIFNNNRLENIFIVSLPEKVDSNSTFLELGHKVMKHIDKKEIDSIFLSPIEGRNSNSFNKTELFLEGMLFGYYNFDIYKSKRDEKKELIVYMDDRVKLKNYFNTEKIGEINALYKSIFLARDLINMPPNELTPQRFCEIATTELNKNLKIKIFDEFEIKDSGMNLLYTVGKGSENRPRFLVIEYSGDERVNKKYAFVGKGITFDSGGTNLKPTGSIETMKSDMSGAANILALAKVVSESGLKLNATFYIPLAENTIGQTAYRPGDIIKSYSGKTVEILNTDAEGRLILADAISFAVKEKPDIIIDMATLTGACVVALGSDIAGCFSNNDNIYEEVYSFFRENGEHIVRLPLHKNYRERLKSKNADLQNISKKRTEAGAIMGALFLENFVEDTPWIHFDIAGTAFMEDNHPVYGEGGSGFGIRSLYRFLKSKEIM</sequence>
<organism evidence="10 11">
    <name type="scientific">Calditerrivibrio nitroreducens (strain DSM 19672 / NBRC 101217 / Yu37-1)</name>
    <dbReference type="NCBI Taxonomy" id="768670"/>
    <lineage>
        <taxon>Bacteria</taxon>
        <taxon>Pseudomonadati</taxon>
        <taxon>Deferribacterota</taxon>
        <taxon>Deferribacteres</taxon>
        <taxon>Deferribacterales</taxon>
        <taxon>Calditerrivibrionaceae</taxon>
    </lineage>
</organism>
<keyword evidence="5 8" id="KW-0645">Protease</keyword>
<feature type="binding site" evidence="8">
    <location>
        <position position="275"/>
    </location>
    <ligand>
        <name>Mn(2+)</name>
        <dbReference type="ChEBI" id="CHEBI:29035"/>
        <label>2</label>
    </ligand>
</feature>
<evidence type="ECO:0000256" key="4">
    <source>
        <dbReference type="ARBA" id="ARBA00022438"/>
    </source>
</evidence>
<feature type="binding site" evidence="8">
    <location>
        <position position="252"/>
    </location>
    <ligand>
        <name>Mn(2+)</name>
        <dbReference type="ChEBI" id="CHEBI:29035"/>
        <label>2</label>
    </ligand>
</feature>
<dbReference type="EC" id="3.4.11.1" evidence="8"/>
<keyword evidence="7 8" id="KW-0464">Manganese</keyword>
<evidence type="ECO:0000256" key="7">
    <source>
        <dbReference type="ARBA" id="ARBA00023211"/>
    </source>
</evidence>
<evidence type="ECO:0000259" key="9">
    <source>
        <dbReference type="PROSITE" id="PS00631"/>
    </source>
</evidence>
<evidence type="ECO:0000256" key="8">
    <source>
        <dbReference type="HAMAP-Rule" id="MF_00181"/>
    </source>
</evidence>
<feature type="binding site" evidence="8">
    <location>
        <position position="257"/>
    </location>
    <ligand>
        <name>Mn(2+)</name>
        <dbReference type="ChEBI" id="CHEBI:29035"/>
        <label>1</label>
    </ligand>
</feature>
<dbReference type="EC" id="3.4.11.10" evidence="8"/>
<protein>
    <recommendedName>
        <fullName evidence="8">Probable cytosol aminopeptidase</fullName>
        <ecNumber evidence="8">3.4.11.1</ecNumber>
    </recommendedName>
    <alternativeName>
        <fullName evidence="8">Leucine aminopeptidase</fullName>
        <shortName evidence="8">LAP</shortName>
        <ecNumber evidence="8">3.4.11.10</ecNumber>
    </alternativeName>
    <alternativeName>
        <fullName evidence="8">Leucyl aminopeptidase</fullName>
    </alternativeName>
</protein>
<dbReference type="Pfam" id="PF02789">
    <property type="entry name" value="Peptidase_M17_N"/>
    <property type="match status" value="1"/>
</dbReference>
<dbReference type="Proteomes" id="UP000007039">
    <property type="component" value="Chromosome"/>
</dbReference>
<evidence type="ECO:0000313" key="10">
    <source>
        <dbReference type="EMBL" id="ADR18970.1"/>
    </source>
</evidence>
<keyword evidence="8" id="KW-0479">Metal-binding</keyword>
<comment type="catalytic activity">
    <reaction evidence="1 8">
        <text>Release of an N-terminal amino acid, Xaa-|-Yaa-, in which Xaa is preferably Leu, but may be other amino acids including Pro although not Arg or Lys, and Yaa may be Pro. Amino acid amides and methyl esters are also readily hydrolyzed, but rates on arylamides are exceedingly low.</text>
        <dbReference type="EC" id="3.4.11.1"/>
    </reaction>
</comment>
<proteinExistence type="inferred from homology"/>
<name>E4TI54_CALNY</name>
<dbReference type="GO" id="GO:0030145">
    <property type="term" value="F:manganese ion binding"/>
    <property type="evidence" value="ECO:0007669"/>
    <property type="project" value="UniProtKB-UniRule"/>
</dbReference>
<feature type="binding site" evidence="8">
    <location>
        <position position="257"/>
    </location>
    <ligand>
        <name>Mn(2+)</name>
        <dbReference type="ChEBI" id="CHEBI:29035"/>
        <label>2</label>
    </ligand>
</feature>
<dbReference type="Gene3D" id="3.40.220.10">
    <property type="entry name" value="Leucine Aminopeptidase, subunit E, domain 1"/>
    <property type="match status" value="1"/>
</dbReference>
<dbReference type="Pfam" id="PF00883">
    <property type="entry name" value="Peptidase_M17"/>
    <property type="match status" value="1"/>
</dbReference>
<keyword evidence="11" id="KW-1185">Reference proteome</keyword>
<feature type="binding site" evidence="8">
    <location>
        <position position="334"/>
    </location>
    <ligand>
        <name>Mn(2+)</name>
        <dbReference type="ChEBI" id="CHEBI:29035"/>
        <label>1</label>
    </ligand>
</feature>
<feature type="binding site" evidence="8">
    <location>
        <position position="336"/>
    </location>
    <ligand>
        <name>Mn(2+)</name>
        <dbReference type="ChEBI" id="CHEBI:29035"/>
        <label>1</label>
    </ligand>
</feature>
<dbReference type="SUPFAM" id="SSF52949">
    <property type="entry name" value="Macro domain-like"/>
    <property type="match status" value="1"/>
</dbReference>
<keyword evidence="6 8" id="KW-0378">Hydrolase</keyword>
<dbReference type="SUPFAM" id="SSF53187">
    <property type="entry name" value="Zn-dependent exopeptidases"/>
    <property type="match status" value="1"/>
</dbReference>
<reference evidence="10 11" key="2">
    <citation type="journal article" date="2011" name="Stand. Genomic Sci.">
        <title>Complete genome sequence of Calditerrivibrio nitroreducens type strain (Yu37-1).</title>
        <authorList>
            <person name="Pitluck S."/>
            <person name="Sikorski J."/>
            <person name="Zeytun A."/>
            <person name="Lapidus A."/>
            <person name="Nolan M."/>
            <person name="Lucas S."/>
            <person name="Hammon N."/>
            <person name="Deshpande S."/>
            <person name="Cheng J.F."/>
            <person name="Tapia R."/>
            <person name="Han C."/>
            <person name="Goodwin L."/>
            <person name="Liolios K."/>
            <person name="Pagani I."/>
            <person name="Ivanova N."/>
            <person name="Mavromatis K."/>
            <person name="Pati A."/>
            <person name="Chen A."/>
            <person name="Palaniappan K."/>
            <person name="Hauser L."/>
            <person name="Chang Y.J."/>
            <person name="Jeffries C.D."/>
            <person name="Detter J.C."/>
            <person name="Brambilla E."/>
            <person name="Djao O.D."/>
            <person name="Rohde M."/>
            <person name="Spring S."/>
            <person name="Goker M."/>
            <person name="Woyke T."/>
            <person name="Bristow J."/>
            <person name="Eisen J.A."/>
            <person name="Markowitz V."/>
            <person name="Hugenholtz P."/>
            <person name="Kyrpides N.C."/>
            <person name="Klenk H.P."/>
            <person name="Land M."/>
        </authorList>
    </citation>
    <scope>NUCLEOTIDE SEQUENCE [LARGE SCALE GENOMIC DNA]</scope>
    <source>
        <strain evidence="11">DSM 19672 / NBRC 101217 / Yu37-1</strain>
    </source>
</reference>
<evidence type="ECO:0000256" key="3">
    <source>
        <dbReference type="ARBA" id="ARBA00009528"/>
    </source>
</evidence>
<dbReference type="InterPro" id="IPR043472">
    <property type="entry name" value="Macro_dom-like"/>
</dbReference>
<dbReference type="PANTHER" id="PTHR11963">
    <property type="entry name" value="LEUCINE AMINOPEPTIDASE-RELATED"/>
    <property type="match status" value="1"/>
</dbReference>
<keyword evidence="8" id="KW-0963">Cytoplasm</keyword>
<dbReference type="InterPro" id="IPR011356">
    <property type="entry name" value="Leucine_aapep/pepB"/>
</dbReference>
<feature type="binding site" evidence="8">
    <location>
        <position position="336"/>
    </location>
    <ligand>
        <name>Mn(2+)</name>
        <dbReference type="ChEBI" id="CHEBI:29035"/>
        <label>2</label>
    </ligand>
</feature>
<dbReference type="OrthoDB" id="9809354at2"/>
<gene>
    <name evidence="8" type="primary">pepA</name>
    <name evidence="10" type="ordered locus">Calni_1059</name>
</gene>
<feature type="active site" evidence="8">
    <location>
        <position position="338"/>
    </location>
</feature>
<dbReference type="STRING" id="768670.Calni_1059"/>
<dbReference type="KEGG" id="cni:Calni_1059"/>
<dbReference type="AlphaFoldDB" id="E4TI54"/>
<comment type="catalytic activity">
    <reaction evidence="2 8">
        <text>Release of an N-terminal amino acid, preferentially leucine, but not glutamic or aspartic acids.</text>
        <dbReference type="EC" id="3.4.11.10"/>
    </reaction>
</comment>
<dbReference type="eggNOG" id="COG0260">
    <property type="taxonomic scope" value="Bacteria"/>
</dbReference>
<dbReference type="CDD" id="cd00433">
    <property type="entry name" value="Peptidase_M17"/>
    <property type="match status" value="1"/>
</dbReference>
<feature type="domain" description="Cytosol aminopeptidase" evidence="9">
    <location>
        <begin position="332"/>
        <end position="339"/>
    </location>
</feature>
<dbReference type="HOGENOM" id="CLU_013734_6_0_0"/>
<dbReference type="GO" id="GO:0006508">
    <property type="term" value="P:proteolysis"/>
    <property type="evidence" value="ECO:0007669"/>
    <property type="project" value="UniProtKB-KW"/>
</dbReference>
<accession>E4TI54</accession>
<evidence type="ECO:0000256" key="1">
    <source>
        <dbReference type="ARBA" id="ARBA00000135"/>
    </source>
</evidence>
<evidence type="ECO:0000313" key="11">
    <source>
        <dbReference type="Proteomes" id="UP000007039"/>
    </source>
</evidence>
<dbReference type="HAMAP" id="MF_00181">
    <property type="entry name" value="Cytosol_peptidase_M17"/>
    <property type="match status" value="1"/>
</dbReference>
<evidence type="ECO:0000256" key="5">
    <source>
        <dbReference type="ARBA" id="ARBA00022670"/>
    </source>
</evidence>
<feature type="active site" evidence="8">
    <location>
        <position position="264"/>
    </location>
</feature>
<dbReference type="PRINTS" id="PR00481">
    <property type="entry name" value="LAMNOPPTDASE"/>
</dbReference>
<comment type="similarity">
    <text evidence="3 8">Belongs to the peptidase M17 family.</text>
</comment>
<dbReference type="PROSITE" id="PS00631">
    <property type="entry name" value="CYTOSOL_AP"/>
    <property type="match status" value="1"/>
</dbReference>
<keyword evidence="4 8" id="KW-0031">Aminopeptidase</keyword>
<dbReference type="InterPro" id="IPR000819">
    <property type="entry name" value="Peptidase_M17_C"/>
</dbReference>
<evidence type="ECO:0000256" key="6">
    <source>
        <dbReference type="ARBA" id="ARBA00022801"/>
    </source>
</evidence>
<comment type="cofactor">
    <cofactor evidence="8">
        <name>Mn(2+)</name>
        <dbReference type="ChEBI" id="CHEBI:29035"/>
    </cofactor>
    <text evidence="8">Binds 2 manganese ions per subunit.</text>
</comment>
<dbReference type="RefSeq" id="WP_013451183.1">
    <property type="nucleotide sequence ID" value="NC_014758.1"/>
</dbReference>
<dbReference type="InterPro" id="IPR008283">
    <property type="entry name" value="Peptidase_M17_N"/>
</dbReference>
<dbReference type="InterPro" id="IPR023042">
    <property type="entry name" value="Peptidase_M17_leu_NH2_pept"/>
</dbReference>
<dbReference type="PANTHER" id="PTHR11963:SF23">
    <property type="entry name" value="CYTOSOL AMINOPEPTIDASE"/>
    <property type="match status" value="1"/>
</dbReference>
<dbReference type="Gene3D" id="3.40.630.10">
    <property type="entry name" value="Zn peptidases"/>
    <property type="match status" value="1"/>
</dbReference>
<dbReference type="GO" id="GO:0005737">
    <property type="term" value="C:cytoplasm"/>
    <property type="evidence" value="ECO:0007669"/>
    <property type="project" value="UniProtKB-SubCell"/>
</dbReference>
<dbReference type="EMBL" id="CP002347">
    <property type="protein sequence ID" value="ADR18970.1"/>
    <property type="molecule type" value="Genomic_DNA"/>
</dbReference>
<reference key="1">
    <citation type="submission" date="2010-11" db="EMBL/GenBank/DDBJ databases">
        <title>The complete genome of chromosome of Calditerrivibrio nitroreducens DSM 19672.</title>
        <authorList>
            <consortium name="US DOE Joint Genome Institute (JGI-PGF)"/>
            <person name="Lucas S."/>
            <person name="Copeland A."/>
            <person name="Lapidus A."/>
            <person name="Bruce D."/>
            <person name="Goodwin L."/>
            <person name="Pitluck S."/>
            <person name="Kyrpides N."/>
            <person name="Mavromatis K."/>
            <person name="Ivanova N."/>
            <person name="Mikhailova N."/>
            <person name="Zeytun A."/>
            <person name="Brettin T."/>
            <person name="Detter J.C."/>
            <person name="Tapia R."/>
            <person name="Han C."/>
            <person name="Land M."/>
            <person name="Hauser L."/>
            <person name="Markowitz V."/>
            <person name="Cheng J.-F."/>
            <person name="Hugenholtz P."/>
            <person name="Woyke T."/>
            <person name="Wu D."/>
            <person name="Spring S."/>
            <person name="Schroeder M."/>
            <person name="Brambilla E."/>
            <person name="Klenk H.-P."/>
            <person name="Eisen J.A."/>
        </authorList>
    </citation>
    <scope>NUCLEOTIDE SEQUENCE [LARGE SCALE GENOMIC DNA]</scope>
    <source>
        <strain>DSM 19672</strain>
    </source>
</reference>
<dbReference type="GO" id="GO:0070006">
    <property type="term" value="F:metalloaminopeptidase activity"/>
    <property type="evidence" value="ECO:0007669"/>
    <property type="project" value="InterPro"/>
</dbReference>
<comment type="subcellular location">
    <subcellularLocation>
        <location evidence="8">Cytoplasm</location>
    </subcellularLocation>
</comment>
<evidence type="ECO:0000256" key="2">
    <source>
        <dbReference type="ARBA" id="ARBA00000967"/>
    </source>
</evidence>